<evidence type="ECO:0000259" key="13">
    <source>
        <dbReference type="SMART" id="SM00644"/>
    </source>
</evidence>
<dbReference type="SUPFAM" id="SSF55846">
    <property type="entry name" value="N-acetylmuramoyl-L-alanine amidase-like"/>
    <property type="match status" value="1"/>
</dbReference>
<keyword evidence="7" id="KW-0479">Metal-binding</keyword>
<proteinExistence type="inferred from homology"/>
<evidence type="ECO:0000256" key="2">
    <source>
        <dbReference type="ARBA" id="ARBA00001947"/>
    </source>
</evidence>
<dbReference type="NCBIfam" id="NF008758">
    <property type="entry name" value="PRK11789.1"/>
    <property type="match status" value="1"/>
</dbReference>
<evidence type="ECO:0000313" key="15">
    <source>
        <dbReference type="Proteomes" id="UP001595840"/>
    </source>
</evidence>
<keyword evidence="9" id="KW-0862">Zinc</keyword>
<accession>A0ABV8V819</accession>
<keyword evidence="15" id="KW-1185">Reference proteome</keyword>
<protein>
    <recommendedName>
        <fullName evidence="11">1,6-anhydro-N-acetylmuramyl-L-alanine amidase AmpD</fullName>
        <ecNumber evidence="5">3.5.1.28</ecNumber>
    </recommendedName>
    <alternativeName>
        <fullName evidence="12">N-acetylmuramoyl-L-alanine amidase</fullName>
    </alternativeName>
</protein>
<dbReference type="RefSeq" id="WP_290261606.1">
    <property type="nucleotide sequence ID" value="NZ_JAUFQG010000004.1"/>
</dbReference>
<comment type="subcellular location">
    <subcellularLocation>
        <location evidence="3">Cytoplasm</location>
    </subcellularLocation>
</comment>
<dbReference type="EC" id="3.5.1.28" evidence="5"/>
<dbReference type="InterPro" id="IPR036505">
    <property type="entry name" value="Amidase/PGRP_sf"/>
</dbReference>
<dbReference type="CDD" id="cd06583">
    <property type="entry name" value="PGRP"/>
    <property type="match status" value="1"/>
</dbReference>
<dbReference type="Proteomes" id="UP001595840">
    <property type="component" value="Unassembled WGS sequence"/>
</dbReference>
<comment type="cofactor">
    <cofactor evidence="2">
        <name>Zn(2+)</name>
        <dbReference type="ChEBI" id="CHEBI:29105"/>
    </cofactor>
</comment>
<reference evidence="15" key="1">
    <citation type="journal article" date="2019" name="Int. J. Syst. Evol. Microbiol.">
        <title>The Global Catalogue of Microorganisms (GCM) 10K type strain sequencing project: providing services to taxonomists for standard genome sequencing and annotation.</title>
        <authorList>
            <consortium name="The Broad Institute Genomics Platform"/>
            <consortium name="The Broad Institute Genome Sequencing Center for Infectious Disease"/>
            <person name="Wu L."/>
            <person name="Ma J."/>
        </authorList>
    </citation>
    <scope>NUCLEOTIDE SEQUENCE [LARGE SCALE GENOMIC DNA]</scope>
    <source>
        <strain evidence="15">CECT 8570</strain>
    </source>
</reference>
<keyword evidence="10" id="KW-0961">Cell wall biogenesis/degradation</keyword>
<dbReference type="PANTHER" id="PTHR30417">
    <property type="entry name" value="N-ACETYLMURAMOYL-L-ALANINE AMIDASE AMID"/>
    <property type="match status" value="1"/>
</dbReference>
<comment type="catalytic activity">
    <reaction evidence="1">
        <text>Hydrolyzes the link between N-acetylmuramoyl residues and L-amino acid residues in certain cell-wall glycopeptides.</text>
        <dbReference type="EC" id="3.5.1.28"/>
    </reaction>
</comment>
<evidence type="ECO:0000256" key="1">
    <source>
        <dbReference type="ARBA" id="ARBA00001561"/>
    </source>
</evidence>
<keyword evidence="8 14" id="KW-0378">Hydrolase</keyword>
<sequence>MSVENSPPHDQDQWLDAARRLASPNFNDRPQGVEPSLLVIHNISLPPDNFGGTDVEALFLNKLDWAAHPYYREIEGLQVSAHFYIKRSGQLLQFVPLNRRAWHAGQSVFEGVANCNDYSIGVELEGSDHVPFTDVQYDQLGQLTQAIRALYPNITRARITGHSAISPGRKTDPGPHFDWPRYLSLIGE</sequence>
<dbReference type="GO" id="GO:0008745">
    <property type="term" value="F:N-acetylmuramoyl-L-alanine amidase activity"/>
    <property type="evidence" value="ECO:0007669"/>
    <property type="project" value="UniProtKB-EC"/>
</dbReference>
<evidence type="ECO:0000256" key="11">
    <source>
        <dbReference type="ARBA" id="ARBA00039257"/>
    </source>
</evidence>
<evidence type="ECO:0000313" key="14">
    <source>
        <dbReference type="EMBL" id="MFC4363644.1"/>
    </source>
</evidence>
<dbReference type="Gene3D" id="3.40.80.10">
    <property type="entry name" value="Peptidoglycan recognition protein-like"/>
    <property type="match status" value="1"/>
</dbReference>
<dbReference type="PANTHER" id="PTHR30417:SF4">
    <property type="entry name" value="1,6-ANHYDRO-N-ACETYLMURAMYL-L-ALANINE AMIDASE AMPD"/>
    <property type="match status" value="1"/>
</dbReference>
<feature type="domain" description="N-acetylmuramoyl-L-alanine amidase" evidence="13">
    <location>
        <begin position="23"/>
        <end position="174"/>
    </location>
</feature>
<gene>
    <name evidence="14" type="primary">ampD</name>
    <name evidence="14" type="ORF">ACFOX3_15120</name>
</gene>
<evidence type="ECO:0000256" key="9">
    <source>
        <dbReference type="ARBA" id="ARBA00022833"/>
    </source>
</evidence>
<evidence type="ECO:0000256" key="12">
    <source>
        <dbReference type="ARBA" id="ARBA00042615"/>
    </source>
</evidence>
<comment type="caution">
    <text evidence="14">The sequence shown here is derived from an EMBL/GenBank/DDBJ whole genome shotgun (WGS) entry which is preliminary data.</text>
</comment>
<evidence type="ECO:0000256" key="5">
    <source>
        <dbReference type="ARBA" id="ARBA00011901"/>
    </source>
</evidence>
<dbReference type="Pfam" id="PF01510">
    <property type="entry name" value="Amidase_2"/>
    <property type="match status" value="1"/>
</dbReference>
<dbReference type="EMBL" id="JBHSCX010000020">
    <property type="protein sequence ID" value="MFC4363644.1"/>
    <property type="molecule type" value="Genomic_DNA"/>
</dbReference>
<dbReference type="InterPro" id="IPR002502">
    <property type="entry name" value="Amidase_domain"/>
</dbReference>
<comment type="similarity">
    <text evidence="4">Belongs to the N-acetylmuramoyl-L-alanine amidase 2 family.</text>
</comment>
<keyword evidence="6" id="KW-0963">Cytoplasm</keyword>
<evidence type="ECO:0000256" key="3">
    <source>
        <dbReference type="ARBA" id="ARBA00004496"/>
    </source>
</evidence>
<dbReference type="SMART" id="SM00644">
    <property type="entry name" value="Ami_2"/>
    <property type="match status" value="1"/>
</dbReference>
<evidence type="ECO:0000256" key="10">
    <source>
        <dbReference type="ARBA" id="ARBA00023316"/>
    </source>
</evidence>
<evidence type="ECO:0000256" key="7">
    <source>
        <dbReference type="ARBA" id="ARBA00022723"/>
    </source>
</evidence>
<name>A0ABV8V819_9GAMM</name>
<evidence type="ECO:0000256" key="4">
    <source>
        <dbReference type="ARBA" id="ARBA00007553"/>
    </source>
</evidence>
<organism evidence="14 15">
    <name type="scientific">Simiduia curdlanivorans</name>
    <dbReference type="NCBI Taxonomy" id="1492769"/>
    <lineage>
        <taxon>Bacteria</taxon>
        <taxon>Pseudomonadati</taxon>
        <taxon>Pseudomonadota</taxon>
        <taxon>Gammaproteobacteria</taxon>
        <taxon>Cellvibrionales</taxon>
        <taxon>Cellvibrionaceae</taxon>
        <taxon>Simiduia</taxon>
    </lineage>
</organism>
<dbReference type="InterPro" id="IPR051206">
    <property type="entry name" value="NAMLAA_amidase_2"/>
</dbReference>
<evidence type="ECO:0000256" key="6">
    <source>
        <dbReference type="ARBA" id="ARBA00022490"/>
    </source>
</evidence>
<evidence type="ECO:0000256" key="8">
    <source>
        <dbReference type="ARBA" id="ARBA00022801"/>
    </source>
</evidence>